<feature type="domain" description="Transglycosylase SLT" evidence="1">
    <location>
        <begin position="106"/>
        <end position="202"/>
    </location>
</feature>
<dbReference type="Pfam" id="PF01464">
    <property type="entry name" value="SLT"/>
    <property type="match status" value="1"/>
</dbReference>
<evidence type="ECO:0000313" key="3">
    <source>
        <dbReference type="Proteomes" id="UP001596044"/>
    </source>
</evidence>
<dbReference type="PANTHER" id="PTHR37423">
    <property type="entry name" value="SOLUBLE LYTIC MUREIN TRANSGLYCOSYLASE-RELATED"/>
    <property type="match status" value="1"/>
</dbReference>
<protein>
    <submittedName>
        <fullName evidence="2">Lytic transglycosylase domain-containing protein</fullName>
    </submittedName>
</protein>
<reference evidence="3" key="1">
    <citation type="journal article" date="2019" name="Int. J. Syst. Evol. Microbiol.">
        <title>The Global Catalogue of Microorganisms (GCM) 10K type strain sequencing project: providing services to taxonomists for standard genome sequencing and annotation.</title>
        <authorList>
            <consortium name="The Broad Institute Genomics Platform"/>
            <consortium name="The Broad Institute Genome Sequencing Center for Infectious Disease"/>
            <person name="Wu L."/>
            <person name="Ma J."/>
        </authorList>
    </citation>
    <scope>NUCLEOTIDE SEQUENCE [LARGE SCALE GENOMIC DNA]</scope>
    <source>
        <strain evidence="3">KACC 11904</strain>
    </source>
</reference>
<dbReference type="Gene3D" id="1.10.530.10">
    <property type="match status" value="1"/>
</dbReference>
<name>A0ABW0KBD5_9BACL</name>
<sequence>MMNSIDPRVMKQLLQLQLLNKVSLFSDNQGTSSTDGSDDFGALLQTLMGQATGDSDSSSDLLTAALGQAGAGTSLSSLSALSKSYSPLQSVDQTSTATDKVPFQDLVEAASKRYGVDSSLVNAVIKQESDFNHQAVSSAGAKGLMQLMDGTGSGFGVTNPFDPQQNIDAGTHFLSNLLKKYDGNEGVALAAYNAGANRIDRLGIRNDQDLSNKLHLLPKETQGYVNKVLNAKSNFTI</sequence>
<dbReference type="InterPro" id="IPR008258">
    <property type="entry name" value="Transglycosylase_SLT_dom_1"/>
</dbReference>
<dbReference type="InterPro" id="IPR023346">
    <property type="entry name" value="Lysozyme-like_dom_sf"/>
</dbReference>
<dbReference type="RefSeq" id="WP_333743077.1">
    <property type="nucleotide sequence ID" value="NZ_JAQFVF010000089.1"/>
</dbReference>
<dbReference type="EMBL" id="JBHSMJ010000025">
    <property type="protein sequence ID" value="MFC5450221.1"/>
    <property type="molecule type" value="Genomic_DNA"/>
</dbReference>
<keyword evidence="3" id="KW-1185">Reference proteome</keyword>
<dbReference type="PANTHER" id="PTHR37423:SF2">
    <property type="entry name" value="MEMBRANE-BOUND LYTIC MUREIN TRANSGLYCOSYLASE C"/>
    <property type="match status" value="1"/>
</dbReference>
<comment type="caution">
    <text evidence="2">The sequence shown here is derived from an EMBL/GenBank/DDBJ whole genome shotgun (WGS) entry which is preliminary data.</text>
</comment>
<gene>
    <name evidence="2" type="ORF">ACFPOG_18385</name>
</gene>
<evidence type="ECO:0000313" key="2">
    <source>
        <dbReference type="EMBL" id="MFC5450221.1"/>
    </source>
</evidence>
<organism evidence="2 3">
    <name type="scientific">Paenibacillus aestuarii</name>
    <dbReference type="NCBI Taxonomy" id="516965"/>
    <lineage>
        <taxon>Bacteria</taxon>
        <taxon>Bacillati</taxon>
        <taxon>Bacillota</taxon>
        <taxon>Bacilli</taxon>
        <taxon>Bacillales</taxon>
        <taxon>Paenibacillaceae</taxon>
        <taxon>Paenibacillus</taxon>
    </lineage>
</organism>
<dbReference type="Proteomes" id="UP001596044">
    <property type="component" value="Unassembled WGS sequence"/>
</dbReference>
<evidence type="ECO:0000259" key="1">
    <source>
        <dbReference type="Pfam" id="PF01464"/>
    </source>
</evidence>
<accession>A0ABW0KBD5</accession>
<proteinExistence type="predicted"/>
<dbReference type="CDD" id="cd16896">
    <property type="entry name" value="LT_Slt70-like"/>
    <property type="match status" value="1"/>
</dbReference>
<dbReference type="SUPFAM" id="SSF53955">
    <property type="entry name" value="Lysozyme-like"/>
    <property type="match status" value="1"/>
</dbReference>